<name>A0A7C9FBY6_9BACT</name>
<dbReference type="RefSeq" id="WP_152758108.1">
    <property type="nucleotide sequence ID" value="NZ_WHLY01000002.1"/>
</dbReference>
<accession>A0A7C9FBY6</accession>
<dbReference type="CDD" id="cd07817">
    <property type="entry name" value="SRPBCC_8"/>
    <property type="match status" value="1"/>
</dbReference>
<feature type="domain" description="Inner membrane protein YgaP-like transmembrane" evidence="3">
    <location>
        <begin position="15"/>
        <end position="74"/>
    </location>
</feature>
<comment type="similarity">
    <text evidence="1">Belongs to the ribosome association toxin RatA family.</text>
</comment>
<dbReference type="InterPro" id="IPR005031">
    <property type="entry name" value="COQ10_START"/>
</dbReference>
<sequence length="226" mass="25301">MKKDAYSPILRHQKMNVGTTERIISAFGGGFLLLDALARRKASPIEALVGGYMLFRSATGYCPLHTALEANTAQEHSDNINIRVDLKVNRVRQEVYDFWRKLENLSLFMRHIQSVTELDATTSVWKAAGPGGIGTLKWKAEIVKDEPGRLLGWRSLPGAPIVNAGKVEFSDLGENCTLLHVVISYKAPMGVPGKEISRLLNPMFKDMVMQDILNFKNYVERGEVVW</sequence>
<dbReference type="PANTHER" id="PTHR33824:SF7">
    <property type="entry name" value="POLYKETIDE CYCLASE_DEHYDRASE AND LIPID TRANSPORT SUPERFAMILY PROTEIN"/>
    <property type="match status" value="1"/>
</dbReference>
<evidence type="ECO:0000256" key="1">
    <source>
        <dbReference type="ARBA" id="ARBA00008918"/>
    </source>
</evidence>
<dbReference type="EMBL" id="WHLY01000002">
    <property type="protein sequence ID" value="MPR33110.1"/>
    <property type="molecule type" value="Genomic_DNA"/>
</dbReference>
<reference evidence="4 5" key="1">
    <citation type="submission" date="2019-10" db="EMBL/GenBank/DDBJ databases">
        <title>Draft Genome Sequence of Cytophagaceae sp. SJW1-29.</title>
        <authorList>
            <person name="Choi A."/>
        </authorList>
    </citation>
    <scope>NUCLEOTIDE SEQUENCE [LARGE SCALE GENOMIC DNA]</scope>
    <source>
        <strain evidence="4 5">SJW1-29</strain>
    </source>
</reference>
<evidence type="ECO:0000313" key="5">
    <source>
        <dbReference type="Proteomes" id="UP000479293"/>
    </source>
</evidence>
<dbReference type="InterPro" id="IPR023393">
    <property type="entry name" value="START-like_dom_sf"/>
</dbReference>
<proteinExistence type="inferred from homology"/>
<evidence type="ECO:0000259" key="3">
    <source>
        <dbReference type="Pfam" id="PF11127"/>
    </source>
</evidence>
<comment type="caution">
    <text evidence="4">The sequence shown here is derived from an EMBL/GenBank/DDBJ whole genome shotgun (WGS) entry which is preliminary data.</text>
</comment>
<organism evidence="4 5">
    <name type="scientific">Salmonirosea aquatica</name>
    <dbReference type="NCBI Taxonomy" id="2654236"/>
    <lineage>
        <taxon>Bacteria</taxon>
        <taxon>Pseudomonadati</taxon>
        <taxon>Bacteroidota</taxon>
        <taxon>Cytophagia</taxon>
        <taxon>Cytophagales</taxon>
        <taxon>Spirosomataceae</taxon>
        <taxon>Salmonirosea</taxon>
    </lineage>
</organism>
<dbReference type="Proteomes" id="UP000479293">
    <property type="component" value="Unassembled WGS sequence"/>
</dbReference>
<dbReference type="AlphaFoldDB" id="A0A7C9FBY6"/>
<dbReference type="Gene3D" id="3.30.530.20">
    <property type="match status" value="1"/>
</dbReference>
<feature type="domain" description="Coenzyme Q-binding protein COQ10 START" evidence="2">
    <location>
        <begin position="93"/>
        <end position="208"/>
    </location>
</feature>
<dbReference type="InterPro" id="IPR021309">
    <property type="entry name" value="YgaP-like_TM"/>
</dbReference>
<dbReference type="SUPFAM" id="SSF55961">
    <property type="entry name" value="Bet v1-like"/>
    <property type="match status" value="1"/>
</dbReference>
<dbReference type="Pfam" id="PF11127">
    <property type="entry name" value="YgaP-like_TM"/>
    <property type="match status" value="1"/>
</dbReference>
<evidence type="ECO:0000259" key="2">
    <source>
        <dbReference type="Pfam" id="PF03364"/>
    </source>
</evidence>
<keyword evidence="5" id="KW-1185">Reference proteome</keyword>
<dbReference type="InterPro" id="IPR047137">
    <property type="entry name" value="ORF3"/>
</dbReference>
<gene>
    <name evidence="4" type="ORF">GBK04_07010</name>
</gene>
<evidence type="ECO:0000313" key="4">
    <source>
        <dbReference type="EMBL" id="MPR33110.1"/>
    </source>
</evidence>
<dbReference type="Pfam" id="PF03364">
    <property type="entry name" value="Polyketide_cyc"/>
    <property type="match status" value="1"/>
</dbReference>
<protein>
    <submittedName>
        <fullName evidence="4">DUF2892 domain-containing protein</fullName>
    </submittedName>
</protein>
<dbReference type="PANTHER" id="PTHR33824">
    <property type="entry name" value="POLYKETIDE CYCLASE/DEHYDRASE AND LIPID TRANSPORT SUPERFAMILY PROTEIN"/>
    <property type="match status" value="1"/>
</dbReference>